<dbReference type="VEuPathDB" id="PiroplasmaDB:BBOV_IV009760"/>
<reference evidence="2" key="3">
    <citation type="journal article" date="2021" name="Int. J. Parasitol.">
        <title>Comparative analysis of gene expression between Babesia bovis blood stages and kinetes allowed by improved genome annotation.</title>
        <authorList>
            <person name="Ueti M.W."/>
            <person name="Johnson W.C."/>
            <person name="Kappmeyer L.S."/>
            <person name="Herndon D.R."/>
            <person name="Mousel M.R."/>
            <person name="Reif K.E."/>
            <person name="Taus N.S."/>
            <person name="Ifeonu O.O."/>
            <person name="Silva J.C."/>
            <person name="Suarez C.E."/>
            <person name="Brayton K.A."/>
        </authorList>
    </citation>
    <scope>NUCLEOTIDE SEQUENCE [LARGE SCALE GENOMIC DNA]</scope>
</reference>
<dbReference type="OMA" id="CIANMLG"/>
<evidence type="ECO:0000313" key="1">
    <source>
        <dbReference type="EMBL" id="EDO07330.1"/>
    </source>
</evidence>
<dbReference type="EMBL" id="AAXT01000002">
    <property type="protein sequence ID" value="EDO07330.1"/>
    <property type="molecule type" value="Genomic_DNA"/>
</dbReference>
<dbReference type="GeneID" id="5479132"/>
<reference evidence="2" key="2">
    <citation type="journal article" date="2020" name="Data Brief">
        <title>Transcriptome dataset of Babesia bovis life stages within vertebrate and invertebrate hosts.</title>
        <authorList>
            <person name="Ueti M.W."/>
            <person name="Johnson W.C."/>
            <person name="Kappmeyer L.S."/>
            <person name="Herndon D.R."/>
            <person name="Mousel M.R."/>
            <person name="Reif K.E."/>
            <person name="Taus N.S."/>
            <person name="Ifeonu O.O."/>
            <person name="Silva J.C."/>
            <person name="Suarez C.E."/>
            <person name="Brayton K.A."/>
        </authorList>
    </citation>
    <scope>NUCLEOTIDE SEQUENCE [LARGE SCALE GENOMIC DNA]</scope>
</reference>
<protein>
    <submittedName>
        <fullName evidence="1">Uncharacterized protein</fullName>
    </submittedName>
</protein>
<name>A7AS11_BABBO</name>
<organism evidence="1 2">
    <name type="scientific">Babesia bovis</name>
    <dbReference type="NCBI Taxonomy" id="5865"/>
    <lineage>
        <taxon>Eukaryota</taxon>
        <taxon>Sar</taxon>
        <taxon>Alveolata</taxon>
        <taxon>Apicomplexa</taxon>
        <taxon>Aconoidasida</taxon>
        <taxon>Piroplasmida</taxon>
        <taxon>Babesiidae</taxon>
        <taxon>Babesia</taxon>
    </lineage>
</organism>
<proteinExistence type="predicted"/>
<dbReference type="InParanoid" id="A7AS11"/>
<dbReference type="eggNOG" id="ENOG502QWZU">
    <property type="taxonomic scope" value="Eukaryota"/>
</dbReference>
<dbReference type="Proteomes" id="UP000002173">
    <property type="component" value="Unassembled WGS sequence"/>
</dbReference>
<dbReference type="AlphaFoldDB" id="A7AS11"/>
<gene>
    <name evidence="1" type="ORF">BBOV_IV009760</name>
</gene>
<keyword evidence="2" id="KW-1185">Reference proteome</keyword>
<accession>A7AS11</accession>
<sequence length="289" mass="32353">MQDHVIANSIEAFPTHGTQKYEDELLLARAFLNYSLGVSMTLNPGTGRFEPTGNAMHVSFTEDPRRCPMVPFIKIPQASTYSVEGKRQRYQVDTLIYRMLVDTRGQMFSSYVEAFIENVVEAEAHIIALTSKRESVGNLRIELNPEANTCNACGNLIDIILGGFLSSTPKIPYKANKAITLALIYTRGLSNWLCIANMLGYTDTTIQQVAKEFVAQCASLSKAISTIRRYSMPIDFANTLDVVANVINIALKQMSVYADAMLYSTFNTDFDTFRLLEKIYKPMVQSTFT</sequence>
<reference evidence="1 2" key="1">
    <citation type="journal article" date="2007" name="PLoS Pathog.">
        <title>Genome sequence of Babesia bovis and comparative analysis of apicomplexan hemoprotozoa.</title>
        <authorList>
            <person name="Brayton K.A."/>
            <person name="Lau A.O.T."/>
            <person name="Herndon D.R."/>
            <person name="Hannick L."/>
            <person name="Kappmeyer L.S."/>
            <person name="Berens S.J."/>
            <person name="Bidwell S.L."/>
            <person name="Brown W.C."/>
            <person name="Crabtree J."/>
            <person name="Fadrosh D."/>
            <person name="Feldblum T."/>
            <person name="Forberger H.A."/>
            <person name="Haas B.J."/>
            <person name="Howell J.M."/>
            <person name="Khouri H."/>
            <person name="Koo H."/>
            <person name="Mann D.J."/>
            <person name="Norimine J."/>
            <person name="Paulsen I.T."/>
            <person name="Radune D."/>
            <person name="Ren Q."/>
            <person name="Smith R.K. Jr."/>
            <person name="Suarez C.E."/>
            <person name="White O."/>
            <person name="Wortman J.R."/>
            <person name="Knowles D.P. Jr."/>
            <person name="McElwain T.F."/>
            <person name="Nene V.M."/>
        </authorList>
    </citation>
    <scope>NUCLEOTIDE SEQUENCE [LARGE SCALE GENOMIC DNA]</scope>
    <source>
        <strain evidence="1">T2Bo</strain>
    </source>
</reference>
<comment type="caution">
    <text evidence="1">The sequence shown here is derived from an EMBL/GenBank/DDBJ whole genome shotgun (WGS) entry which is preliminary data.</text>
</comment>
<evidence type="ECO:0000313" key="2">
    <source>
        <dbReference type="Proteomes" id="UP000002173"/>
    </source>
</evidence>
<dbReference type="KEGG" id="bbo:BBOV_IV009760"/>